<dbReference type="EMBL" id="WTYY01000001">
    <property type="protein sequence ID" value="MXO87415.1"/>
    <property type="molecule type" value="Genomic_DNA"/>
</dbReference>
<dbReference type="OrthoDB" id="237393at2"/>
<evidence type="ECO:0008006" key="4">
    <source>
        <dbReference type="Google" id="ProtNLM"/>
    </source>
</evidence>
<dbReference type="AlphaFoldDB" id="A0A844ZHX2"/>
<name>A0A844ZHX2_9SPHN</name>
<accession>A0A844ZHX2</accession>
<dbReference type="PANTHER" id="PTHR41339">
    <property type="entry name" value="LIPL48"/>
    <property type="match status" value="1"/>
</dbReference>
<gene>
    <name evidence="2" type="ORF">GRI32_01515</name>
</gene>
<evidence type="ECO:0000313" key="3">
    <source>
        <dbReference type="Proteomes" id="UP000435243"/>
    </source>
</evidence>
<proteinExistence type="predicted"/>
<keyword evidence="3" id="KW-1185">Reference proteome</keyword>
<protein>
    <recommendedName>
        <fullName evidence="4">Lipoprotein</fullName>
    </recommendedName>
</protein>
<feature type="signal peptide" evidence="1">
    <location>
        <begin position="1"/>
        <end position="21"/>
    </location>
</feature>
<evidence type="ECO:0000256" key="1">
    <source>
        <dbReference type="SAM" id="SignalP"/>
    </source>
</evidence>
<organism evidence="2 3">
    <name type="scientific">Alteraurantiacibacter aestuarii</name>
    <dbReference type="NCBI Taxonomy" id="650004"/>
    <lineage>
        <taxon>Bacteria</taxon>
        <taxon>Pseudomonadati</taxon>
        <taxon>Pseudomonadota</taxon>
        <taxon>Alphaproteobacteria</taxon>
        <taxon>Sphingomonadales</taxon>
        <taxon>Erythrobacteraceae</taxon>
        <taxon>Alteraurantiacibacter</taxon>
    </lineage>
</organism>
<evidence type="ECO:0000313" key="2">
    <source>
        <dbReference type="EMBL" id="MXO87415.1"/>
    </source>
</evidence>
<sequence>MTHISRSLVLGCSILALSACGPEGIASPGTGGNVTINEGDNIVNNPAPTPTPTPTPTQTLVTPANGCPTISDSQGLTDEGTITGPEGTWRVCALPAVVQASSTLTQVPGLLYRLPGRVDVGVDGGPANVGNDTNVTLTVQPGVIIYSSGSAFLNVTRGNKINANGTAAKPIIMTSRDNVLGLNNANSSGQWGGLVLSGRAKVTDCFQPLATPGTLDCERRVEGASPNTFFGGITNNDNSGSVSYMQIRYSGFVLSGDDELQSLTTGGVGSGTTLHHIQSVNSSDDGVEFFGGNVNIKNLIIAGAEDDGLDSDTGVKLNMQFVLVAQRPGVGDTAIEADSNNGLYQQTPRQNTKLVNATLIQRNARDQVVRIRGGTDYGIFNSVIIDQGSTATPCIRIDQAETAALTNPGGDEAGPPVFQSVALQCATNFRNGSDGGPTAAEAEAIFDAGTGNNKAFVNTLVANYLNGDNENNFTPLFNVTGLSDFFVASTFLGAVSATDNWTQGWTCDSLAITFGGNTGSCSALPVFN</sequence>
<dbReference type="PROSITE" id="PS51257">
    <property type="entry name" value="PROKAR_LIPOPROTEIN"/>
    <property type="match status" value="1"/>
</dbReference>
<dbReference type="Proteomes" id="UP000435243">
    <property type="component" value="Unassembled WGS sequence"/>
</dbReference>
<dbReference type="RefSeq" id="WP_160589356.1">
    <property type="nucleotide sequence ID" value="NZ_BAAAFP010000002.1"/>
</dbReference>
<comment type="caution">
    <text evidence="2">The sequence shown here is derived from an EMBL/GenBank/DDBJ whole genome shotgun (WGS) entry which is preliminary data.</text>
</comment>
<keyword evidence="1" id="KW-0732">Signal</keyword>
<reference evidence="2 3" key="1">
    <citation type="submission" date="2019-12" db="EMBL/GenBank/DDBJ databases">
        <title>Genomic-based taxomic classification of the family Erythrobacteraceae.</title>
        <authorList>
            <person name="Xu L."/>
        </authorList>
    </citation>
    <scope>NUCLEOTIDE SEQUENCE [LARGE SCALE GENOMIC DNA]</scope>
    <source>
        <strain evidence="2 3">JCM 16339</strain>
    </source>
</reference>
<feature type="chain" id="PRO_5033034469" description="Lipoprotein" evidence="1">
    <location>
        <begin position="22"/>
        <end position="528"/>
    </location>
</feature>
<dbReference type="PANTHER" id="PTHR41339:SF1">
    <property type="entry name" value="SECRETED PROTEIN"/>
    <property type="match status" value="1"/>
</dbReference>